<sequence>MISDFKSILDLIKTFPSEQECITRMEQIRWNGNVISPFDPESKIYKCAGNKYKCKNTGKYFNVKTNTIFDNTKIPLVKWFMALYVFSSHKKGISSHQLAKDIDVTQKTAWFILHRLRYAFNHPDFNIKFTDEVQVDETYMGGREANKHKKKKAGGTQGRNTTSKKPVIGLRDKDGHVYAQVVNDVGRKTIEDIIDKMVPAGATVYTDEWLSYNRLHEKYNHKRVNHGAKQFVNEMAHTNGVENFWSHLKRGIDSQYHWVSKHHLQSYVNEFVLRFNTRKKGTAERFDYILSNIVGRLTYDDLIDIKNAAHRVKNIKPTNPAIG</sequence>
<protein>
    <submittedName>
        <fullName evidence="3">ISXO2-like transposase domain-containing protein</fullName>
    </submittedName>
</protein>
<dbReference type="STRING" id="652787.SAMN05216490_1923"/>
<feature type="region of interest" description="Disordered" evidence="1">
    <location>
        <begin position="144"/>
        <end position="164"/>
    </location>
</feature>
<dbReference type="SMART" id="SM01126">
    <property type="entry name" value="DDE_Tnp_IS1595"/>
    <property type="match status" value="1"/>
</dbReference>
<dbReference type="AlphaFoldDB" id="A0A1H1VH50"/>
<accession>A0A1H1VH50</accession>
<dbReference type="OrthoDB" id="9783459at2"/>
<evidence type="ECO:0000313" key="4">
    <source>
        <dbReference type="Proteomes" id="UP000199679"/>
    </source>
</evidence>
<dbReference type="InterPro" id="IPR053164">
    <property type="entry name" value="IS1016-like_transposase"/>
</dbReference>
<dbReference type="PANTHER" id="PTHR47163:SF2">
    <property type="entry name" value="SI:DKEY-17M8.2"/>
    <property type="match status" value="1"/>
</dbReference>
<dbReference type="Pfam" id="PF12762">
    <property type="entry name" value="DDE_Tnp_IS1595"/>
    <property type="match status" value="1"/>
</dbReference>
<feature type="domain" description="ISXO2-like transposase" evidence="2">
    <location>
        <begin position="128"/>
        <end position="276"/>
    </location>
</feature>
<reference evidence="3 4" key="1">
    <citation type="submission" date="2016-10" db="EMBL/GenBank/DDBJ databases">
        <authorList>
            <person name="de Groot N.N."/>
        </authorList>
    </citation>
    <scope>NUCLEOTIDE SEQUENCE [LARGE SCALE GENOMIC DNA]</scope>
    <source>
        <strain evidence="3 4">MP1X4</strain>
    </source>
</reference>
<organism evidence="3 4">
    <name type="scientific">Mucilaginibacter mallensis</name>
    <dbReference type="NCBI Taxonomy" id="652787"/>
    <lineage>
        <taxon>Bacteria</taxon>
        <taxon>Pseudomonadati</taxon>
        <taxon>Bacteroidota</taxon>
        <taxon>Sphingobacteriia</taxon>
        <taxon>Sphingobacteriales</taxon>
        <taxon>Sphingobacteriaceae</taxon>
        <taxon>Mucilaginibacter</taxon>
    </lineage>
</organism>
<name>A0A1H1VH50_MUCMA</name>
<dbReference type="RefSeq" id="WP_091371631.1">
    <property type="nucleotide sequence ID" value="NZ_LT629740.1"/>
</dbReference>
<evidence type="ECO:0000256" key="1">
    <source>
        <dbReference type="SAM" id="MobiDB-lite"/>
    </source>
</evidence>
<dbReference type="InterPro" id="IPR024445">
    <property type="entry name" value="Tnp_ISXO2-like"/>
</dbReference>
<dbReference type="NCBIfam" id="NF033547">
    <property type="entry name" value="transpos_IS1595"/>
    <property type="match status" value="1"/>
</dbReference>
<dbReference type="PANTHER" id="PTHR47163">
    <property type="entry name" value="DDE_TNP_IS1595 DOMAIN-CONTAINING PROTEIN"/>
    <property type="match status" value="1"/>
</dbReference>
<gene>
    <name evidence="3" type="ORF">SAMN05216490_1923</name>
</gene>
<keyword evidence="4" id="KW-1185">Reference proteome</keyword>
<dbReference type="Proteomes" id="UP000199679">
    <property type="component" value="Chromosome I"/>
</dbReference>
<dbReference type="EMBL" id="LT629740">
    <property type="protein sequence ID" value="SDS84178.1"/>
    <property type="molecule type" value="Genomic_DNA"/>
</dbReference>
<proteinExistence type="predicted"/>
<evidence type="ECO:0000259" key="2">
    <source>
        <dbReference type="SMART" id="SM01126"/>
    </source>
</evidence>
<evidence type="ECO:0000313" key="3">
    <source>
        <dbReference type="EMBL" id="SDS84178.1"/>
    </source>
</evidence>